<evidence type="ECO:0000313" key="3">
    <source>
        <dbReference type="WBParaSite" id="PSU_v2.g20893.t1"/>
    </source>
</evidence>
<dbReference type="PANTHER" id="PTHR14905:SF7">
    <property type="entry name" value="VON WILLEBRAND FACTOR A DOMAIN-CONTAINING PROTEIN 7"/>
    <property type="match status" value="1"/>
</dbReference>
<dbReference type="Proteomes" id="UP000887577">
    <property type="component" value="Unplaced"/>
</dbReference>
<dbReference type="InterPro" id="IPR056862">
    <property type="entry name" value="VWA7_N"/>
</dbReference>
<proteinExistence type="predicted"/>
<dbReference type="AlphaFoldDB" id="A0A914YPH1"/>
<dbReference type="WBParaSite" id="PSU_v2.g20893.t1">
    <property type="protein sequence ID" value="PSU_v2.g20893.t1"/>
    <property type="gene ID" value="PSU_v2.g20893"/>
</dbReference>
<reference evidence="3" key="1">
    <citation type="submission" date="2022-11" db="UniProtKB">
        <authorList>
            <consortium name="WormBaseParasite"/>
        </authorList>
    </citation>
    <scope>IDENTIFICATION</scope>
</reference>
<keyword evidence="2" id="KW-1185">Reference proteome</keyword>
<name>A0A914YPH1_9BILA</name>
<dbReference type="PANTHER" id="PTHR14905">
    <property type="entry name" value="NG37"/>
    <property type="match status" value="1"/>
</dbReference>
<dbReference type="InterPro" id="IPR052577">
    <property type="entry name" value="VWA7"/>
</dbReference>
<organism evidence="2 3">
    <name type="scientific">Panagrolaimus superbus</name>
    <dbReference type="NCBI Taxonomy" id="310955"/>
    <lineage>
        <taxon>Eukaryota</taxon>
        <taxon>Metazoa</taxon>
        <taxon>Ecdysozoa</taxon>
        <taxon>Nematoda</taxon>
        <taxon>Chromadorea</taxon>
        <taxon>Rhabditida</taxon>
        <taxon>Tylenchina</taxon>
        <taxon>Panagrolaimomorpha</taxon>
        <taxon>Panagrolaimoidea</taxon>
        <taxon>Panagrolaimidae</taxon>
        <taxon>Panagrolaimus</taxon>
    </lineage>
</organism>
<dbReference type="Pfam" id="PF25107">
    <property type="entry name" value="VWA7_N"/>
    <property type="match status" value="2"/>
</dbReference>
<accession>A0A914YPH1</accession>
<feature type="domain" description="VWA7 N-terminal" evidence="1">
    <location>
        <begin position="130"/>
        <end position="164"/>
    </location>
</feature>
<protein>
    <recommendedName>
        <fullName evidence="1">VWA7 N-terminal domain-containing protein</fullName>
    </recommendedName>
</protein>
<evidence type="ECO:0000313" key="2">
    <source>
        <dbReference type="Proteomes" id="UP000887577"/>
    </source>
</evidence>
<evidence type="ECO:0000259" key="1">
    <source>
        <dbReference type="Pfam" id="PF25107"/>
    </source>
</evidence>
<sequence length="173" mass="19485">MKPTEHFDIESYITETNIKLLKDRKNLLRQLQSDSASISDVREKLGEMLHTVQDFYSHTNWVELGNERINPMVGMGSNLGVQLNGVNDTACKPCSSHFTDAEQKEVDDAFGGLLTGIPLRIVGSKDNVYSCRGNMVTKFLTSGYYESEKDFKPRPEGKCSHGGKKFLFKKVMK</sequence>
<feature type="domain" description="VWA7 N-terminal" evidence="1">
    <location>
        <begin position="3"/>
        <end position="97"/>
    </location>
</feature>